<dbReference type="SUPFAM" id="SSF52317">
    <property type="entry name" value="Class I glutamine amidotransferase-like"/>
    <property type="match status" value="1"/>
</dbReference>
<protein>
    <submittedName>
        <fullName evidence="5">Transcriptional regulator GlxA family, contains an amidase domain and an AraC-type DNA-binding HTH domain</fullName>
    </submittedName>
</protein>
<evidence type="ECO:0000259" key="4">
    <source>
        <dbReference type="PROSITE" id="PS01124"/>
    </source>
</evidence>
<evidence type="ECO:0000313" key="5">
    <source>
        <dbReference type="EMBL" id="SEK09736.1"/>
    </source>
</evidence>
<name>A0AAQ1JX15_9BURK</name>
<feature type="domain" description="HTH araC/xylS-type" evidence="4">
    <location>
        <begin position="230"/>
        <end position="328"/>
    </location>
</feature>
<dbReference type="InterPro" id="IPR009057">
    <property type="entry name" value="Homeodomain-like_sf"/>
</dbReference>
<dbReference type="PANTHER" id="PTHR43280">
    <property type="entry name" value="ARAC-FAMILY TRANSCRIPTIONAL REGULATOR"/>
    <property type="match status" value="1"/>
</dbReference>
<dbReference type="PROSITE" id="PS01124">
    <property type="entry name" value="HTH_ARAC_FAMILY_2"/>
    <property type="match status" value="1"/>
</dbReference>
<dbReference type="EMBL" id="FNZM01000018">
    <property type="protein sequence ID" value="SEK09736.1"/>
    <property type="molecule type" value="Genomic_DNA"/>
</dbReference>
<proteinExistence type="predicted"/>
<sequence>MADAGLQQLSPDATPRANAGRHRAKKIGIVVCDGFALLPVGAVVEILHLANRVRAGGATAELPYDVRLLSVHGGVVRSASSIGLQTARAEPPAHAEAFHAVFVATGDPAREDAAQEPASTALNRFVGLADKVFAIADGEAHDKALDRAHEEAARPAWLRAQVARTMAEHDGIERSGAAMSPVELALALVEADLGAAIAQDIGRRASQPLRWQFCSLAGKRSVAALSQQIQRAAHWLETNATRDISTDDAAKFASMSNRNFQRRFKAETGVTPSDYLQQTRIELCCKMLADTRLPVDKIARRCGLRGGAQLSKLLRRRLNTTPTDYRAQMQASHKG</sequence>
<dbReference type="SUPFAM" id="SSF46689">
    <property type="entry name" value="Homeodomain-like"/>
    <property type="match status" value="2"/>
</dbReference>
<evidence type="ECO:0000313" key="6">
    <source>
        <dbReference type="Proteomes" id="UP000183529"/>
    </source>
</evidence>
<gene>
    <name evidence="5" type="ORF">SAMN05216550_11851</name>
</gene>
<dbReference type="Gene3D" id="1.10.10.60">
    <property type="entry name" value="Homeodomain-like"/>
    <property type="match status" value="2"/>
</dbReference>
<evidence type="ECO:0000256" key="3">
    <source>
        <dbReference type="ARBA" id="ARBA00023163"/>
    </source>
</evidence>
<dbReference type="PANTHER" id="PTHR43280:SF2">
    <property type="entry name" value="HTH-TYPE TRANSCRIPTIONAL REGULATOR EXSA"/>
    <property type="match status" value="1"/>
</dbReference>
<dbReference type="InterPro" id="IPR018060">
    <property type="entry name" value="HTH_AraC"/>
</dbReference>
<dbReference type="GO" id="GO:0043565">
    <property type="term" value="F:sequence-specific DNA binding"/>
    <property type="evidence" value="ECO:0007669"/>
    <property type="project" value="InterPro"/>
</dbReference>
<keyword evidence="3" id="KW-0804">Transcription</keyword>
<dbReference type="RefSeq" id="WP_074986542.1">
    <property type="nucleotide sequence ID" value="NZ_CADFGN010000004.1"/>
</dbReference>
<dbReference type="Pfam" id="PF12833">
    <property type="entry name" value="HTH_18"/>
    <property type="match status" value="1"/>
</dbReference>
<keyword evidence="2 5" id="KW-0238">DNA-binding</keyword>
<dbReference type="SMART" id="SM00342">
    <property type="entry name" value="HTH_ARAC"/>
    <property type="match status" value="1"/>
</dbReference>
<accession>A0AAQ1JX15</accession>
<evidence type="ECO:0000256" key="1">
    <source>
        <dbReference type="ARBA" id="ARBA00023015"/>
    </source>
</evidence>
<dbReference type="Gene3D" id="3.40.50.880">
    <property type="match status" value="1"/>
</dbReference>
<dbReference type="AlphaFoldDB" id="A0AAQ1JX15"/>
<reference evidence="5 6" key="1">
    <citation type="submission" date="2016-10" db="EMBL/GenBank/DDBJ databases">
        <authorList>
            <person name="Varghese N."/>
            <person name="Submissions S."/>
        </authorList>
    </citation>
    <scope>NUCLEOTIDE SEQUENCE [LARGE SCALE GENOMIC DNA]</scope>
    <source>
        <strain evidence="5 6">LMG 22274</strain>
    </source>
</reference>
<dbReference type="InterPro" id="IPR029062">
    <property type="entry name" value="Class_I_gatase-like"/>
</dbReference>
<organism evidence="5 6">
    <name type="scientific">Paraburkholderia tropica</name>
    <dbReference type="NCBI Taxonomy" id="92647"/>
    <lineage>
        <taxon>Bacteria</taxon>
        <taxon>Pseudomonadati</taxon>
        <taxon>Pseudomonadota</taxon>
        <taxon>Betaproteobacteria</taxon>
        <taxon>Burkholderiales</taxon>
        <taxon>Burkholderiaceae</taxon>
        <taxon>Paraburkholderia</taxon>
    </lineage>
</organism>
<keyword evidence="1" id="KW-0805">Transcription regulation</keyword>
<evidence type="ECO:0000256" key="2">
    <source>
        <dbReference type="ARBA" id="ARBA00023125"/>
    </source>
</evidence>
<dbReference type="GO" id="GO:0003700">
    <property type="term" value="F:DNA-binding transcription factor activity"/>
    <property type="evidence" value="ECO:0007669"/>
    <property type="project" value="InterPro"/>
</dbReference>
<comment type="caution">
    <text evidence="5">The sequence shown here is derived from an EMBL/GenBank/DDBJ whole genome shotgun (WGS) entry which is preliminary data.</text>
</comment>
<dbReference type="Proteomes" id="UP000183529">
    <property type="component" value="Unassembled WGS sequence"/>
</dbReference>